<protein>
    <recommendedName>
        <fullName evidence="1">Peptidase S74 domain-containing protein</fullName>
    </recommendedName>
</protein>
<dbReference type="InterPro" id="IPR030392">
    <property type="entry name" value="S74_ICA"/>
</dbReference>
<feature type="domain" description="Peptidase S74" evidence="1">
    <location>
        <begin position="78"/>
        <end position="248"/>
    </location>
</feature>
<dbReference type="InterPro" id="IPR036388">
    <property type="entry name" value="WH-like_DNA-bd_sf"/>
</dbReference>
<dbReference type="GO" id="GO:0045893">
    <property type="term" value="P:positive regulation of DNA-templated transcription"/>
    <property type="evidence" value="ECO:0007669"/>
    <property type="project" value="TreeGrafter"/>
</dbReference>
<dbReference type="PANTHER" id="PTHR13029:SF18">
    <property type="entry name" value="MYELIN REGULATORY FACTOR HOMOLOG 1"/>
    <property type="match status" value="1"/>
</dbReference>
<evidence type="ECO:0000259" key="1">
    <source>
        <dbReference type="PROSITE" id="PS51688"/>
    </source>
</evidence>
<evidence type="ECO:0000313" key="2">
    <source>
        <dbReference type="EMBL" id="QHU31487.1"/>
    </source>
</evidence>
<dbReference type="Pfam" id="PF13884">
    <property type="entry name" value="Peptidase_S74"/>
    <property type="match status" value="1"/>
</dbReference>
<accession>A0A6C0LLR4</accession>
<proteinExistence type="predicted"/>
<dbReference type="PANTHER" id="PTHR13029">
    <property type="match status" value="1"/>
</dbReference>
<dbReference type="GO" id="GO:0005634">
    <property type="term" value="C:nucleus"/>
    <property type="evidence" value="ECO:0007669"/>
    <property type="project" value="TreeGrafter"/>
</dbReference>
<sequence>MIFQAGGTERLRIASNGNIGIGTNNPSHRLEVAGSTNSGTFNGYYLNGSGTGTNASWANTCAKFNGDVWCTTTFFSSSDVRIKEEFQDINDDNALQSILSIEPKTYKYIDKVTKGDIKVYGFIAQQIREVIPEAVVIDKSYIPNIYSVADYNNNVITLPSQPTKVVIKVDDKIKCYDKDNKELLVEVIEVIDDLTFRIKDIEYSDTKIFVYGTFVDDFHTLNKDYIFTLNVCATQELHRRIEAQSLLIKSQDDRIKDLETKMERMLSGTT</sequence>
<dbReference type="GO" id="GO:0016540">
    <property type="term" value="P:protein autoprocessing"/>
    <property type="evidence" value="ECO:0007669"/>
    <property type="project" value="TreeGrafter"/>
</dbReference>
<dbReference type="PROSITE" id="PS51688">
    <property type="entry name" value="ICA"/>
    <property type="match status" value="1"/>
</dbReference>
<dbReference type="Gene3D" id="1.10.10.10">
    <property type="entry name" value="Winged helix-like DNA-binding domain superfamily/Winged helix DNA-binding domain"/>
    <property type="match status" value="1"/>
</dbReference>
<dbReference type="EMBL" id="MN740528">
    <property type="protein sequence ID" value="QHU31487.1"/>
    <property type="molecule type" value="Genomic_DNA"/>
</dbReference>
<dbReference type="AlphaFoldDB" id="A0A6C0LLR4"/>
<dbReference type="GO" id="GO:0003700">
    <property type="term" value="F:DNA-binding transcription factor activity"/>
    <property type="evidence" value="ECO:0007669"/>
    <property type="project" value="TreeGrafter"/>
</dbReference>
<organism evidence="2">
    <name type="scientific">viral metagenome</name>
    <dbReference type="NCBI Taxonomy" id="1070528"/>
    <lineage>
        <taxon>unclassified sequences</taxon>
        <taxon>metagenomes</taxon>
        <taxon>organismal metagenomes</taxon>
    </lineage>
</organism>
<dbReference type="GO" id="GO:0043565">
    <property type="term" value="F:sequence-specific DNA binding"/>
    <property type="evidence" value="ECO:0007669"/>
    <property type="project" value="TreeGrafter"/>
</dbReference>
<dbReference type="GO" id="GO:0005789">
    <property type="term" value="C:endoplasmic reticulum membrane"/>
    <property type="evidence" value="ECO:0007669"/>
    <property type="project" value="TreeGrafter"/>
</dbReference>
<dbReference type="InterPro" id="IPR051577">
    <property type="entry name" value="MRF-like"/>
</dbReference>
<reference evidence="2" key="1">
    <citation type="journal article" date="2020" name="Nature">
        <title>Giant virus diversity and host interactions through global metagenomics.</title>
        <authorList>
            <person name="Schulz F."/>
            <person name="Roux S."/>
            <person name="Paez-Espino D."/>
            <person name="Jungbluth S."/>
            <person name="Walsh D.A."/>
            <person name="Denef V.J."/>
            <person name="McMahon K.D."/>
            <person name="Konstantinidis K.T."/>
            <person name="Eloe-Fadrosh E.A."/>
            <person name="Kyrpides N.C."/>
            <person name="Woyke T."/>
        </authorList>
    </citation>
    <scope>NUCLEOTIDE SEQUENCE</scope>
    <source>
        <strain evidence="2">GVMAG-M-3300027963-21</strain>
    </source>
</reference>
<name>A0A6C0LLR4_9ZZZZ</name>